<feature type="compositionally biased region" description="Low complexity" evidence="3">
    <location>
        <begin position="219"/>
        <end position="230"/>
    </location>
</feature>
<evidence type="ECO:0000256" key="2">
    <source>
        <dbReference type="SAM" id="Coils"/>
    </source>
</evidence>
<dbReference type="InterPro" id="IPR011990">
    <property type="entry name" value="TPR-like_helical_dom_sf"/>
</dbReference>
<dbReference type="InParanoid" id="A0A6C2YR80"/>
<dbReference type="Gene3D" id="1.25.40.10">
    <property type="entry name" value="Tetratricopeptide repeat domain"/>
    <property type="match status" value="2"/>
</dbReference>
<dbReference type="RefSeq" id="WP_162659280.1">
    <property type="nucleotide sequence ID" value="NZ_LR593887.1"/>
</dbReference>
<reference evidence="4" key="1">
    <citation type="submission" date="2019-04" db="EMBL/GenBank/DDBJ databases">
        <authorList>
            <consortium name="Science for Life Laboratories"/>
        </authorList>
    </citation>
    <scope>NUCLEOTIDE SEQUENCE</scope>
    <source>
        <strain evidence="4">MBLW1</strain>
    </source>
</reference>
<dbReference type="EMBL" id="LR593887">
    <property type="protein sequence ID" value="VTS05685.1"/>
    <property type="molecule type" value="Genomic_DNA"/>
</dbReference>
<dbReference type="Proteomes" id="UP000464378">
    <property type="component" value="Chromosome"/>
</dbReference>
<dbReference type="Pfam" id="PF13432">
    <property type="entry name" value="TPR_16"/>
    <property type="match status" value="1"/>
</dbReference>
<dbReference type="EMBL" id="LR586016">
    <property type="protein sequence ID" value="VIP04160.1"/>
    <property type="molecule type" value="Genomic_DNA"/>
</dbReference>
<dbReference type="KEGG" id="tim:GMBLW1_50330"/>
<gene>
    <name evidence="4" type="ORF">GMBLW1_50330</name>
</gene>
<name>A0A6C2YR80_9BACT</name>
<dbReference type="SUPFAM" id="SSF48452">
    <property type="entry name" value="TPR-like"/>
    <property type="match status" value="1"/>
</dbReference>
<dbReference type="SMART" id="SM00028">
    <property type="entry name" value="TPR"/>
    <property type="match status" value="5"/>
</dbReference>
<evidence type="ECO:0000313" key="5">
    <source>
        <dbReference type="Proteomes" id="UP000464378"/>
    </source>
</evidence>
<feature type="coiled-coil region" evidence="2">
    <location>
        <begin position="948"/>
        <end position="1003"/>
    </location>
</feature>
<keyword evidence="1" id="KW-0802">TPR repeat</keyword>
<evidence type="ECO:0000313" key="4">
    <source>
        <dbReference type="EMBL" id="VIP04160.1"/>
    </source>
</evidence>
<feature type="compositionally biased region" description="Acidic residues" evidence="3">
    <location>
        <begin position="1"/>
        <end position="10"/>
    </location>
</feature>
<evidence type="ECO:0000256" key="3">
    <source>
        <dbReference type="SAM" id="MobiDB-lite"/>
    </source>
</evidence>
<keyword evidence="5" id="KW-1185">Reference proteome</keyword>
<dbReference type="PROSITE" id="PS50005">
    <property type="entry name" value="TPR"/>
    <property type="match status" value="1"/>
</dbReference>
<evidence type="ECO:0000256" key="1">
    <source>
        <dbReference type="PROSITE-ProRule" id="PRU00339"/>
    </source>
</evidence>
<proteinExistence type="predicted"/>
<protein>
    <submittedName>
        <fullName evidence="4">Viral a-type inclusion protein repeat domain-containing protein:: TPR_11</fullName>
    </submittedName>
</protein>
<organism evidence="4">
    <name type="scientific">Tuwongella immobilis</name>
    <dbReference type="NCBI Taxonomy" id="692036"/>
    <lineage>
        <taxon>Bacteria</taxon>
        <taxon>Pseudomonadati</taxon>
        <taxon>Planctomycetota</taxon>
        <taxon>Planctomycetia</taxon>
        <taxon>Gemmatales</taxon>
        <taxon>Gemmataceae</taxon>
        <taxon>Tuwongella</taxon>
    </lineage>
</organism>
<feature type="coiled-coil region" evidence="2">
    <location>
        <begin position="1186"/>
        <end position="1220"/>
    </location>
</feature>
<accession>A0A6C2YR80</accession>
<dbReference type="InterPro" id="IPR019734">
    <property type="entry name" value="TPR_rpt"/>
</dbReference>
<feature type="repeat" description="TPR" evidence="1">
    <location>
        <begin position="1636"/>
        <end position="1669"/>
    </location>
</feature>
<feature type="region of interest" description="Disordered" evidence="3">
    <location>
        <begin position="1"/>
        <end position="333"/>
    </location>
</feature>
<sequence length="1730" mass="183227">MTTDPNDDFESLPPFDPAKKRPVPPDQPEDDDGVIDLASESDLSGQVPYGEMPADAPSGSSRVSWSDFLAPQANADEADLGANPVQFDSVSDKDLLRHLQQQDQADQHPLLHGQPSGLNPEDAMPLDVDSFQTEGLGFDDLPEEPAPLPPPPPIQSRPAPRYKPLQDIPLGPLEPDGPDDYIVSGNAFSGESDPMEAPPAQLSSIFGADGGFPYDDEPTATPAADDPLMAHLNAGGMDYPEDAQPLEPTDDDGYSNPHASVGEFMLEPEDGQPMDLSDMLGSVDPLEGAEQPPEEENSSVLPMGNYLPGVTPPGSKPLMNLDAPEEPNVGDQVDDDMAFLAGEEAEALLRDMEQDDGSDFPATPRQPRTVDESNVFDVLGAAPQNTTGTDVSGVINFEEMSAELGGSFVGGPNSTINLDDLGAPADRDVGVRRPDAYLGADQPSGSIPFPDAYLDLSQDASSIDLGSDPSTMLGDVSNVGKRAPKSSLPGGMPMGFDEELIPDDPESAAMAPGFTTQKRPSNADFNQEMPQETFRGRPVNAAPSSPGFKPAAAPVPEPVYDPIPEPSEIVDESPESFDEDARTVSPADSGVSNKALASWVAGLVVGTVGLGGAWLAGFLPQSPNLLTKKPVASIEQPQTKAEVTPTITKPAPMTLADAGKAVDAGDLAGAVAVIEKLDSTGANAPAIVLLRTKTQLLQALQAATAAEAQLRAEDPAFEKMRSDLQAIVKATADTPEASTDANAAQAMLWMGLVEEALGRYDAARSIYSEGEKRFAAEQQRLFQIGLTRLDAIAPAAAPAPDAGAGDAQPMGRRMNGAEVLLAFTMLGLQSPEADAPKADAPKADSPAIPDEAGFKFWEALQLAKQNRYAEARKAIEAAKDAHRKRSLLLPGKRLNPVSDPFEAIFSKTCDEMSAYWALREQLYGAPGVKSVADKSGLPTAIKEMVANAASSASQLQAAQAALKELKLDTKPLPEAIATLALATSTLEKEKKTIEEQLASLSAQLKDGGIDEPKLEKAIVQLLVSRKEADDKLQALAKAYAAAGLKGDDLLASTKAVTDRLKSLDEIVGQAAKMLAQSKLIEGEATPAKVLAGINEAIVKAKMTPSGTSNGQGVGIVSGASLTSSLSFQVAMEMLKGQIAEAKTVSAAEIAKLKTTLTESVAKLEKQLADDRVSYQKKLDADKDKFTKELADAQASYNKQLADAEKKLTDAQSTYAKQLADAEKKAAADLKAATETAAKQLLTAKMDAEKAILAEKEEAKKVITAEKTAAAKAIADQKAAFEKAIATARKPVDLLDTWMAALDDPSQGTLAPSALVDAKAVLDDESATPENQAKASVVKALALRNQGDLTAATAAIAETKKLPGWKADAAWAKQLLAAEDAIANPAKALVRTSSGSADPKQMLAQIESLLKNLPAEQKSTTGLPLVAQRARLNLTTGQLDEALTDVATLRELGAMAEATLLAGQIADKKGQLVIAEEYYRQVLAMPKISPAMKRDAQLSLARLLLRQPASVTPKPVTPPEKATQRTPSIDSGLVTLTVLGLVMLEPIAVPADSDRLTKALELADQLIQSGDATGHFVKAKALLLQGQYNAALTEYTKGFQKVPNPTDEDRALLEQILKVHPAFQRPDVPLKPNPLEAARFFGLGTDAYYNGQFADAEKYLSKAIQNEPRDARLFYFLALSRLAQQKDDLAKSDFDAAAKLEAVGKPTSRMVDESLVRIQGQLRDTVNRYRP</sequence>
<keyword evidence="2" id="KW-0175">Coiled coil</keyword>
<feature type="compositionally biased region" description="Pro residues" evidence="3">
    <location>
        <begin position="144"/>
        <end position="155"/>
    </location>
</feature>